<dbReference type="SUPFAM" id="SSF49879">
    <property type="entry name" value="SMAD/FHA domain"/>
    <property type="match status" value="1"/>
</dbReference>
<feature type="compositionally biased region" description="Basic and acidic residues" evidence="1">
    <location>
        <begin position="39"/>
        <end position="48"/>
    </location>
</feature>
<protein>
    <recommendedName>
        <fullName evidence="3">FHA domain-containing protein</fullName>
    </recommendedName>
</protein>
<dbReference type="EMBL" id="HBEG01033727">
    <property type="protein sequence ID" value="CAD8371898.1"/>
    <property type="molecule type" value="Transcribed_RNA"/>
</dbReference>
<proteinExistence type="predicted"/>
<gene>
    <name evidence="2" type="ORF">PBAH0796_LOCUS20591</name>
</gene>
<evidence type="ECO:0008006" key="3">
    <source>
        <dbReference type="Google" id="ProtNLM"/>
    </source>
</evidence>
<dbReference type="AlphaFoldDB" id="A0A7S0FN19"/>
<sequence>MLFSCNEPSMTCGCTQRNNAVTDTIRVNFDAIRRALAGEENPDAHTAEAEESSLAPSEKPSTHSLVCVLALGNELTSLPKHARAIDLPADTQLVVGRENHMQMLESLLANEPGKQYLGCVSRSHIEVRPVDLQTSRCFEVANLSINPIMLGDLRLDQGGKGIARLGDCIDFIAAGTEGSANLVYLSFCLEAAGQDAASRAEEVEALQERRVEALGRAMERKLGSFMASTGFKAVNEQKTAAGGVSRRFL</sequence>
<dbReference type="InterPro" id="IPR008984">
    <property type="entry name" value="SMAD_FHA_dom_sf"/>
</dbReference>
<evidence type="ECO:0000313" key="2">
    <source>
        <dbReference type="EMBL" id="CAD8371898.1"/>
    </source>
</evidence>
<reference evidence="2" key="1">
    <citation type="submission" date="2021-01" db="EMBL/GenBank/DDBJ databases">
        <authorList>
            <person name="Corre E."/>
            <person name="Pelletier E."/>
            <person name="Niang G."/>
            <person name="Scheremetjew M."/>
            <person name="Finn R."/>
            <person name="Kale V."/>
            <person name="Holt S."/>
            <person name="Cochrane G."/>
            <person name="Meng A."/>
            <person name="Brown T."/>
            <person name="Cohen L."/>
        </authorList>
    </citation>
    <scope>NUCLEOTIDE SEQUENCE</scope>
    <source>
        <strain evidence="2">Pbaha01</strain>
    </source>
</reference>
<feature type="region of interest" description="Disordered" evidence="1">
    <location>
        <begin position="39"/>
        <end position="59"/>
    </location>
</feature>
<evidence type="ECO:0000256" key="1">
    <source>
        <dbReference type="SAM" id="MobiDB-lite"/>
    </source>
</evidence>
<accession>A0A7S0FN19</accession>
<name>A0A7S0FN19_9DINO</name>
<organism evidence="2">
    <name type="scientific">Pyrodinium bahamense</name>
    <dbReference type="NCBI Taxonomy" id="73915"/>
    <lineage>
        <taxon>Eukaryota</taxon>
        <taxon>Sar</taxon>
        <taxon>Alveolata</taxon>
        <taxon>Dinophyceae</taxon>
        <taxon>Gonyaulacales</taxon>
        <taxon>Pyrocystaceae</taxon>
        <taxon>Pyrodinium</taxon>
    </lineage>
</organism>